<name>A0A1G6NIW3_9PSEU</name>
<protein>
    <submittedName>
        <fullName evidence="1">Uncharacterized protein</fullName>
    </submittedName>
</protein>
<dbReference type="Proteomes" id="UP000199494">
    <property type="component" value="Unassembled WGS sequence"/>
</dbReference>
<sequence>MAMDTNIIVFQTKNKDDNPPQGMAPAKADDAVRQAWHQVCEARQIQASDVTGVRSTWQASRMDRIFLAGMFPGAEYSYQFDRPDGDDWSEAFELAGKAGNENSEETPPQAEEDTWLPILHTYDGPLKLYASLPLVKNRLYLGFAKTTITPSGHIGMSHLLRGQFEEMSKDEFFEFANAALDNLKSGLVFKGQEDGTKGQLLTVARSDNNLCAGSAIVLGEFHERAAELVGEDKLVVALVSPDHIYVAGASSGWVDEITDWVRTSPDTSGDLVPCVLLLDSSGGMEIIAERPTGRAPARN</sequence>
<reference evidence="1 2" key="1">
    <citation type="submission" date="2016-10" db="EMBL/GenBank/DDBJ databases">
        <authorList>
            <person name="de Groot N.N."/>
        </authorList>
    </citation>
    <scope>NUCLEOTIDE SEQUENCE [LARGE SCALE GENOMIC DNA]</scope>
    <source>
        <strain evidence="1 2">CGMCC 4.5506</strain>
    </source>
</reference>
<evidence type="ECO:0000313" key="2">
    <source>
        <dbReference type="Proteomes" id="UP000199494"/>
    </source>
</evidence>
<accession>A0A1G6NIW3</accession>
<keyword evidence="2" id="KW-1185">Reference proteome</keyword>
<evidence type="ECO:0000313" key="1">
    <source>
        <dbReference type="EMBL" id="SDC67591.1"/>
    </source>
</evidence>
<proteinExistence type="predicted"/>
<organism evidence="1 2">
    <name type="scientific">Prauserella marina</name>
    <dbReference type="NCBI Taxonomy" id="530584"/>
    <lineage>
        <taxon>Bacteria</taxon>
        <taxon>Bacillati</taxon>
        <taxon>Actinomycetota</taxon>
        <taxon>Actinomycetes</taxon>
        <taxon>Pseudonocardiales</taxon>
        <taxon>Pseudonocardiaceae</taxon>
        <taxon>Prauserella</taxon>
    </lineage>
</organism>
<dbReference type="EMBL" id="FMZE01000003">
    <property type="protein sequence ID" value="SDC67591.1"/>
    <property type="molecule type" value="Genomic_DNA"/>
</dbReference>
<dbReference type="AlphaFoldDB" id="A0A1G6NIW3"/>
<gene>
    <name evidence="1" type="ORF">SAMN05421630_103149</name>
</gene>